<dbReference type="Ensembl" id="ENSCPRT00005003737.1">
    <property type="protein sequence ID" value="ENSCPRP00005003192.1"/>
    <property type="gene ID" value="ENSCPRG00005002349.1"/>
</dbReference>
<evidence type="ECO:0000313" key="10">
    <source>
        <dbReference type="Proteomes" id="UP000594220"/>
    </source>
</evidence>
<dbReference type="GO" id="GO:0042802">
    <property type="term" value="F:identical protein binding"/>
    <property type="evidence" value="ECO:0007669"/>
    <property type="project" value="Ensembl"/>
</dbReference>
<dbReference type="PANTHER" id="PTHR42748:SF7">
    <property type="entry name" value="NMRA LIKE REDOX SENSOR 1-RELATED"/>
    <property type="match status" value="1"/>
</dbReference>
<dbReference type="RefSeq" id="XP_019395541.1">
    <property type="nucleotide sequence ID" value="XM_019539996.1"/>
</dbReference>
<name>A0A7M4E2D9_CROPO</name>
<reference evidence="9" key="1">
    <citation type="submission" date="2025-05" db="UniProtKB">
        <authorList>
            <consortium name="Ensembl"/>
        </authorList>
    </citation>
    <scope>IDENTIFICATION</scope>
</reference>
<dbReference type="Gene3D" id="3.40.50.720">
    <property type="entry name" value="NAD(P)-binding Rossmann-like Domain"/>
    <property type="match status" value="1"/>
</dbReference>
<dbReference type="GO" id="GO:0005654">
    <property type="term" value="C:nucleoplasm"/>
    <property type="evidence" value="ECO:0007669"/>
    <property type="project" value="Ensembl"/>
</dbReference>
<evidence type="ECO:0000256" key="7">
    <source>
        <dbReference type="ARBA" id="ARBA00040296"/>
    </source>
</evidence>
<dbReference type="InterPro" id="IPR036291">
    <property type="entry name" value="NAD(P)-bd_dom_sf"/>
</dbReference>
<accession>A0A7M4E2D9</accession>
<evidence type="ECO:0000256" key="3">
    <source>
        <dbReference type="ARBA" id="ARBA00006328"/>
    </source>
</evidence>
<keyword evidence="6" id="KW-0539">Nucleus</keyword>
<dbReference type="OMA" id="FMENTVA"/>
<gene>
    <name evidence="9" type="primary">NMRAL1</name>
</gene>
<evidence type="ECO:0000256" key="1">
    <source>
        <dbReference type="ARBA" id="ARBA00004123"/>
    </source>
</evidence>
<dbReference type="KEGG" id="cpoo:109313440"/>
<dbReference type="Ensembl" id="ENSCPRT00005003735.1">
    <property type="protein sequence ID" value="ENSCPRP00005003190.1"/>
    <property type="gene ID" value="ENSCPRG00005002349.1"/>
</dbReference>
<dbReference type="GO" id="GO:0048471">
    <property type="term" value="C:perinuclear region of cytoplasm"/>
    <property type="evidence" value="ECO:0007669"/>
    <property type="project" value="UniProtKB-SubCell"/>
</dbReference>
<organism evidence="9 10">
    <name type="scientific">Crocodylus porosus</name>
    <name type="common">Saltwater crocodile</name>
    <name type="synonym">Estuarine crocodile</name>
    <dbReference type="NCBI Taxonomy" id="8502"/>
    <lineage>
        <taxon>Eukaryota</taxon>
        <taxon>Metazoa</taxon>
        <taxon>Chordata</taxon>
        <taxon>Craniata</taxon>
        <taxon>Vertebrata</taxon>
        <taxon>Euteleostomi</taxon>
        <taxon>Archelosauria</taxon>
        <taxon>Archosauria</taxon>
        <taxon>Crocodylia</taxon>
        <taxon>Longirostres</taxon>
        <taxon>Crocodylidae</taxon>
        <taxon>Crocodylus</taxon>
    </lineage>
</organism>
<dbReference type="PANTHER" id="PTHR42748">
    <property type="entry name" value="NITROGEN METABOLITE REPRESSION PROTEIN NMRA FAMILY MEMBER"/>
    <property type="match status" value="1"/>
</dbReference>
<dbReference type="InterPro" id="IPR008030">
    <property type="entry name" value="NmrA-like"/>
</dbReference>
<evidence type="ECO:0000256" key="5">
    <source>
        <dbReference type="ARBA" id="ARBA00022857"/>
    </source>
</evidence>
<dbReference type="InterPro" id="IPR051164">
    <property type="entry name" value="NmrA-like_oxidored"/>
</dbReference>
<dbReference type="CDD" id="cd05251">
    <property type="entry name" value="NmrA_like_SDR_a"/>
    <property type="match status" value="1"/>
</dbReference>
<evidence type="ECO:0000256" key="6">
    <source>
        <dbReference type="ARBA" id="ARBA00023242"/>
    </source>
</evidence>
<comment type="similarity">
    <text evidence="3">Belongs to the NmrA-type oxidoreductase family.</text>
</comment>
<proteinExistence type="inferred from homology"/>
<protein>
    <recommendedName>
        <fullName evidence="7">NmrA-like family domain-containing protein 1</fullName>
    </recommendedName>
</protein>
<keyword evidence="10" id="KW-1185">Reference proteome</keyword>
<dbReference type="AlphaFoldDB" id="A0A7M4E2D9"/>
<dbReference type="FunFam" id="3.40.50.720:FF:000181">
    <property type="entry name" value="NmrA-like family domain-containing protein 1"/>
    <property type="match status" value="1"/>
</dbReference>
<comment type="subcellular location">
    <subcellularLocation>
        <location evidence="2">Cytoplasm</location>
        <location evidence="2">Perinuclear region</location>
    </subcellularLocation>
    <subcellularLocation>
        <location evidence="1">Nucleus</location>
    </subcellularLocation>
</comment>
<dbReference type="Pfam" id="PF05368">
    <property type="entry name" value="NmrA"/>
    <property type="match status" value="1"/>
</dbReference>
<dbReference type="Proteomes" id="UP000594220">
    <property type="component" value="Unplaced"/>
</dbReference>
<dbReference type="OrthoDB" id="300709at2759"/>
<dbReference type="GeneTree" id="ENSGT00940000160872"/>
<dbReference type="RefSeq" id="XP_019395540.1">
    <property type="nucleotide sequence ID" value="XM_019539995.1"/>
</dbReference>
<dbReference type="Gene3D" id="3.90.25.10">
    <property type="entry name" value="UDP-galactose 4-epimerase, domain 1"/>
    <property type="match status" value="1"/>
</dbReference>
<keyword evidence="5" id="KW-0521">NADP</keyword>
<dbReference type="CTD" id="57407"/>
<evidence type="ECO:0000256" key="2">
    <source>
        <dbReference type="ARBA" id="ARBA00004556"/>
    </source>
</evidence>
<evidence type="ECO:0000313" key="9">
    <source>
        <dbReference type="Ensembl" id="ENSCPRP00005003205.1"/>
    </source>
</evidence>
<sequence length="323" mass="36163">MCCRGGWQHVSHCAKGLAGMGCQKELQECATHLCPDRGAQGGSVARALLEDGTFQVRVVTRNPRKKAAVELKQKGAEVVKGDQDDEQMLEPALKGAYGAFVVTNYWEHCSKEKEVAQGKLLADMMKRLALCYVVYSGLENVNKLMEGRLEVLHFDGKGEVEEYFRMIGVPMTNVRLPFYFENFLTVFRPQKAHDGEDYELAIPLGETPMAGMAVADLGPVVVHLMKSPEEYVGQDLGLCTSKFTVEEYAATLSRHTGKAVKDAKISAEDYEKLGFPGAQELANMFRFYTMNPDRNMELTLKLNPKARTFDQWLEDNKVNFKTL</sequence>
<dbReference type="Ensembl" id="ENSCPRT00005003751.1">
    <property type="protein sequence ID" value="ENSCPRP00005003205.1"/>
    <property type="gene ID" value="ENSCPRG00005002349.1"/>
</dbReference>
<evidence type="ECO:0000259" key="8">
    <source>
        <dbReference type="Pfam" id="PF05368"/>
    </source>
</evidence>
<dbReference type="SUPFAM" id="SSF51735">
    <property type="entry name" value="NAD(P)-binding Rossmann-fold domains"/>
    <property type="match status" value="1"/>
</dbReference>
<keyword evidence="4" id="KW-0963">Cytoplasm</keyword>
<evidence type="ECO:0000256" key="4">
    <source>
        <dbReference type="ARBA" id="ARBA00022490"/>
    </source>
</evidence>
<feature type="domain" description="NmrA-like" evidence="8">
    <location>
        <begin position="38"/>
        <end position="293"/>
    </location>
</feature>
<dbReference type="GeneID" id="109313440"/>